<dbReference type="InterPro" id="IPR019874">
    <property type="entry name" value="RF_methyltr_PrmC"/>
</dbReference>
<comment type="caution">
    <text evidence="5">Lacks conserved residue(s) required for the propagation of feature annotation.</text>
</comment>
<feature type="binding site" evidence="5">
    <location>
        <begin position="190"/>
        <end position="193"/>
    </location>
    <ligand>
        <name>substrate</name>
    </ligand>
</feature>
<comment type="catalytic activity">
    <reaction evidence="4 5">
        <text>L-glutaminyl-[peptide chain release factor] + S-adenosyl-L-methionine = N(5)-methyl-L-glutaminyl-[peptide chain release factor] + S-adenosyl-L-homocysteine + H(+)</text>
        <dbReference type="Rhea" id="RHEA:42896"/>
        <dbReference type="Rhea" id="RHEA-COMP:10271"/>
        <dbReference type="Rhea" id="RHEA-COMP:10272"/>
        <dbReference type="ChEBI" id="CHEBI:15378"/>
        <dbReference type="ChEBI" id="CHEBI:30011"/>
        <dbReference type="ChEBI" id="CHEBI:57856"/>
        <dbReference type="ChEBI" id="CHEBI:59789"/>
        <dbReference type="ChEBI" id="CHEBI:61891"/>
        <dbReference type="EC" id="2.1.1.297"/>
    </reaction>
</comment>
<dbReference type="PANTHER" id="PTHR18895:SF74">
    <property type="entry name" value="MTRF1L RELEASE FACTOR GLUTAMINE METHYLTRANSFERASE"/>
    <property type="match status" value="1"/>
</dbReference>
<dbReference type="STRING" id="1555112.LIP_3100"/>
<evidence type="ECO:0000256" key="4">
    <source>
        <dbReference type="ARBA" id="ARBA00048391"/>
    </source>
</evidence>
<dbReference type="Pfam" id="PF05175">
    <property type="entry name" value="MTS"/>
    <property type="match status" value="1"/>
</dbReference>
<organism evidence="8 9">
    <name type="scientific">Limnochorda pilosa</name>
    <dbReference type="NCBI Taxonomy" id="1555112"/>
    <lineage>
        <taxon>Bacteria</taxon>
        <taxon>Bacillati</taxon>
        <taxon>Bacillota</taxon>
        <taxon>Limnochordia</taxon>
        <taxon>Limnochordales</taxon>
        <taxon>Limnochordaceae</taxon>
        <taxon>Limnochorda</taxon>
    </lineage>
</organism>
<feature type="binding site" evidence="5">
    <location>
        <begin position="122"/>
        <end position="126"/>
    </location>
    <ligand>
        <name>S-adenosyl-L-methionine</name>
        <dbReference type="ChEBI" id="CHEBI:59789"/>
    </ligand>
</feature>
<protein>
    <recommendedName>
        <fullName evidence="5">Release factor glutamine methyltransferase</fullName>
        <shortName evidence="5">RF MTase</shortName>
        <ecNumber evidence="5">2.1.1.297</ecNumber>
    </recommendedName>
    <alternativeName>
        <fullName evidence="5">N5-glutamine methyltransferase PrmC</fullName>
    </alternativeName>
    <alternativeName>
        <fullName evidence="5">Protein-(glutamine-N5) MTase PrmC</fullName>
    </alternativeName>
    <alternativeName>
        <fullName evidence="5">Protein-glutamine N-methyltransferase PrmC</fullName>
    </alternativeName>
</protein>
<keyword evidence="2 5" id="KW-0808">Transferase</keyword>
<proteinExistence type="inferred from homology"/>
<dbReference type="AlphaFoldDB" id="A0A0K2SQ18"/>
<dbReference type="Gene3D" id="3.40.50.150">
    <property type="entry name" value="Vaccinia Virus protein VP39"/>
    <property type="match status" value="1"/>
</dbReference>
<dbReference type="PROSITE" id="PS00092">
    <property type="entry name" value="N6_MTASE"/>
    <property type="match status" value="1"/>
</dbReference>
<reference evidence="9" key="2">
    <citation type="journal article" date="2016" name="Int. J. Syst. Evol. Microbiol.">
        <title>Complete genome sequence and cell structure of Limnochorda pilosa, a Gram-negative spore-former within the phylum Firmicutes.</title>
        <authorList>
            <person name="Watanabe M."/>
            <person name="Kojima H."/>
            <person name="Fukui M."/>
        </authorList>
    </citation>
    <scope>NUCLEOTIDE SEQUENCE [LARGE SCALE GENOMIC DNA]</scope>
    <source>
        <strain evidence="9">HC45</strain>
    </source>
</reference>
<accession>A0A0K2SQ18</accession>
<evidence type="ECO:0000256" key="3">
    <source>
        <dbReference type="ARBA" id="ARBA00022691"/>
    </source>
</evidence>
<dbReference type="PANTHER" id="PTHR18895">
    <property type="entry name" value="HEMK METHYLTRANSFERASE"/>
    <property type="match status" value="1"/>
</dbReference>
<dbReference type="EC" id="2.1.1.297" evidence="5"/>
<comment type="similarity">
    <text evidence="5">Belongs to the protein N5-glutamine methyltransferase family. PrmC subfamily.</text>
</comment>
<evidence type="ECO:0000256" key="5">
    <source>
        <dbReference type="HAMAP-Rule" id="MF_02126"/>
    </source>
</evidence>
<keyword evidence="8" id="KW-0255">Endonuclease</keyword>
<dbReference type="Pfam" id="PF17827">
    <property type="entry name" value="PrmC_N"/>
    <property type="match status" value="1"/>
</dbReference>
<dbReference type="GO" id="GO:0102559">
    <property type="term" value="F:peptide chain release factor N(5)-glutamine methyltransferase activity"/>
    <property type="evidence" value="ECO:0007669"/>
    <property type="project" value="UniProtKB-EC"/>
</dbReference>
<dbReference type="Proteomes" id="UP000065807">
    <property type="component" value="Chromosome"/>
</dbReference>
<dbReference type="InterPro" id="IPR007848">
    <property type="entry name" value="Small_mtfrase_dom"/>
</dbReference>
<dbReference type="RefSeq" id="WP_068140007.1">
    <property type="nucleotide sequence ID" value="NZ_AP014924.1"/>
</dbReference>
<dbReference type="NCBIfam" id="TIGR03534">
    <property type="entry name" value="RF_mod_PrmC"/>
    <property type="match status" value="1"/>
</dbReference>
<dbReference type="GO" id="GO:0003676">
    <property type="term" value="F:nucleic acid binding"/>
    <property type="evidence" value="ECO:0007669"/>
    <property type="project" value="InterPro"/>
</dbReference>
<comment type="function">
    <text evidence="5">Methylates the class 1 translation termination release factors RF1/PrfA and RF2/PrfB on the glutamine residue of the universally conserved GGQ motif.</text>
</comment>
<sequence length="285" mass="31057">MSLPTLLELLRLATGYLREKGVEQPRLDAEVLLAHVLKTERIMLYVHHDRPLEPEEVTAYRALVARRGRREPAPYLTGEKEFHGLPFRVTPAVLVPRPETEHLVAVALAFAGDGAWHGFDVGTGSGVLAVTLAVRCPQARLVASDLSPEALAVARENAQRHGVDDRVELVEGDLWAGREPRGAWDLVISNPPYLTAQEMAGLPPEVRWEPQLALDGGPDGLAVIRRLAAEAWAHLRPGGLLAFEIGASQAAACLELLENTGHYRDARVTHDHAGLPRVVSCLRAA</sequence>
<dbReference type="PATRIC" id="fig|1555112.3.peg.3147"/>
<dbReference type="InterPro" id="IPR040758">
    <property type="entry name" value="PrmC_N"/>
</dbReference>
<dbReference type="HAMAP" id="MF_02126">
    <property type="entry name" value="RF_methyltr_PrmC"/>
    <property type="match status" value="1"/>
</dbReference>
<dbReference type="CDD" id="cd02440">
    <property type="entry name" value="AdoMet_MTases"/>
    <property type="match status" value="1"/>
</dbReference>
<feature type="domain" description="Methyltransferase small" evidence="6">
    <location>
        <begin position="118"/>
        <end position="198"/>
    </location>
</feature>
<evidence type="ECO:0000256" key="1">
    <source>
        <dbReference type="ARBA" id="ARBA00022603"/>
    </source>
</evidence>
<evidence type="ECO:0000256" key="2">
    <source>
        <dbReference type="ARBA" id="ARBA00022679"/>
    </source>
</evidence>
<evidence type="ECO:0000259" key="6">
    <source>
        <dbReference type="Pfam" id="PF05175"/>
    </source>
</evidence>
<dbReference type="GO" id="GO:0004519">
    <property type="term" value="F:endonuclease activity"/>
    <property type="evidence" value="ECO:0007669"/>
    <property type="project" value="UniProtKB-KW"/>
</dbReference>
<keyword evidence="9" id="KW-1185">Reference proteome</keyword>
<dbReference type="NCBIfam" id="TIGR00536">
    <property type="entry name" value="hemK_fam"/>
    <property type="match status" value="1"/>
</dbReference>
<keyword evidence="8" id="KW-0378">Hydrolase</keyword>
<reference evidence="9" key="1">
    <citation type="submission" date="2015-07" db="EMBL/GenBank/DDBJ databases">
        <title>Complete genome sequence and phylogenetic analysis of Limnochorda pilosa.</title>
        <authorList>
            <person name="Watanabe M."/>
            <person name="Kojima H."/>
            <person name="Fukui M."/>
        </authorList>
    </citation>
    <scope>NUCLEOTIDE SEQUENCE [LARGE SCALE GENOMIC DNA]</scope>
    <source>
        <strain evidence="9">HC45</strain>
    </source>
</reference>
<dbReference type="GO" id="GO:0032259">
    <property type="term" value="P:methylation"/>
    <property type="evidence" value="ECO:0007669"/>
    <property type="project" value="UniProtKB-KW"/>
</dbReference>
<dbReference type="Gene3D" id="1.10.8.10">
    <property type="entry name" value="DNA helicase RuvA subunit, C-terminal domain"/>
    <property type="match status" value="1"/>
</dbReference>
<dbReference type="OrthoDB" id="9800643at2"/>
<keyword evidence="3 5" id="KW-0949">S-adenosyl-L-methionine</keyword>
<feature type="binding site" evidence="5">
    <location>
        <position position="145"/>
    </location>
    <ligand>
        <name>S-adenosyl-L-methionine</name>
        <dbReference type="ChEBI" id="CHEBI:59789"/>
    </ligand>
</feature>
<dbReference type="InterPro" id="IPR002052">
    <property type="entry name" value="DNA_methylase_N6_adenine_CS"/>
</dbReference>
<dbReference type="SUPFAM" id="SSF53335">
    <property type="entry name" value="S-adenosyl-L-methionine-dependent methyltransferases"/>
    <property type="match status" value="1"/>
</dbReference>
<evidence type="ECO:0000259" key="7">
    <source>
        <dbReference type="Pfam" id="PF17827"/>
    </source>
</evidence>
<keyword evidence="1 5" id="KW-0489">Methyltransferase</keyword>
<gene>
    <name evidence="5" type="primary">prmC</name>
    <name evidence="8" type="ORF">LIP_3100</name>
</gene>
<feature type="domain" description="Release factor glutamine methyltransferase N-terminal" evidence="7">
    <location>
        <begin position="8"/>
        <end position="78"/>
    </location>
</feature>
<dbReference type="KEGG" id="lpil:LIP_3100"/>
<dbReference type="InterPro" id="IPR004556">
    <property type="entry name" value="HemK-like"/>
</dbReference>
<name>A0A0K2SQ18_LIMPI</name>
<evidence type="ECO:0000313" key="9">
    <source>
        <dbReference type="Proteomes" id="UP000065807"/>
    </source>
</evidence>
<keyword evidence="8" id="KW-0540">Nuclease</keyword>
<feature type="binding site" evidence="5">
    <location>
        <position position="190"/>
    </location>
    <ligand>
        <name>S-adenosyl-L-methionine</name>
        <dbReference type="ChEBI" id="CHEBI:59789"/>
    </ligand>
</feature>
<dbReference type="InterPro" id="IPR050320">
    <property type="entry name" value="N5-glutamine_MTase"/>
</dbReference>
<dbReference type="InterPro" id="IPR029063">
    <property type="entry name" value="SAM-dependent_MTases_sf"/>
</dbReference>
<dbReference type="EMBL" id="AP014924">
    <property type="protein sequence ID" value="BAS28929.1"/>
    <property type="molecule type" value="Genomic_DNA"/>
</dbReference>
<evidence type="ECO:0000313" key="8">
    <source>
        <dbReference type="EMBL" id="BAS28929.1"/>
    </source>
</evidence>